<dbReference type="InterPro" id="IPR040351">
    <property type="entry name" value="RAB3IL/RAB3IP/Sec2"/>
</dbReference>
<feature type="compositionally biased region" description="Low complexity" evidence="3">
    <location>
        <begin position="270"/>
        <end position="284"/>
    </location>
</feature>
<keyword evidence="1 2" id="KW-0175">Coiled coil</keyword>
<feature type="domain" description="GDP/GTP exchange factor Sec2 N-terminal" evidence="4">
    <location>
        <begin position="110"/>
        <end position="246"/>
    </location>
</feature>
<feature type="compositionally biased region" description="Low complexity" evidence="3">
    <location>
        <begin position="801"/>
        <end position="814"/>
    </location>
</feature>
<dbReference type="EMBL" id="AJIL01000037">
    <property type="protein sequence ID" value="KNF00361.1"/>
    <property type="molecule type" value="Genomic_DNA"/>
</dbReference>
<feature type="coiled-coil region" evidence="2">
    <location>
        <begin position="95"/>
        <end position="136"/>
    </location>
</feature>
<feature type="region of interest" description="Disordered" evidence="3">
    <location>
        <begin position="36"/>
        <end position="84"/>
    </location>
</feature>
<accession>A0A0L0VM78</accession>
<feature type="region of interest" description="Disordered" evidence="3">
    <location>
        <begin position="674"/>
        <end position="956"/>
    </location>
</feature>
<dbReference type="PANTHER" id="PTHR14430:SF0">
    <property type="entry name" value="SEC2P DOMAIN-CONTAINING PROTEIN"/>
    <property type="match status" value="1"/>
</dbReference>
<feature type="compositionally biased region" description="Polar residues" evidence="3">
    <location>
        <begin position="929"/>
        <end position="956"/>
    </location>
</feature>
<dbReference type="Gene3D" id="6.10.140.910">
    <property type="match status" value="1"/>
</dbReference>
<dbReference type="Proteomes" id="UP000054564">
    <property type="component" value="Unassembled WGS sequence"/>
</dbReference>
<feature type="compositionally biased region" description="Low complexity" evidence="3">
    <location>
        <begin position="36"/>
        <end position="65"/>
    </location>
</feature>
<comment type="caution">
    <text evidence="5">The sequence shown here is derived from an EMBL/GenBank/DDBJ whole genome shotgun (WGS) entry which is preliminary data.</text>
</comment>
<dbReference type="Pfam" id="PF06428">
    <property type="entry name" value="Sec2p"/>
    <property type="match status" value="1"/>
</dbReference>
<evidence type="ECO:0000313" key="6">
    <source>
        <dbReference type="Proteomes" id="UP000054564"/>
    </source>
</evidence>
<feature type="compositionally biased region" description="Polar residues" evidence="3">
    <location>
        <begin position="865"/>
        <end position="876"/>
    </location>
</feature>
<dbReference type="SUPFAM" id="SSF144284">
    <property type="entry name" value="Sec2 N-terminal region"/>
    <property type="match status" value="1"/>
</dbReference>
<dbReference type="GO" id="GO:0070319">
    <property type="term" value="C:Golgi to plasma membrane transport vesicle"/>
    <property type="evidence" value="ECO:0007669"/>
    <property type="project" value="TreeGrafter"/>
</dbReference>
<dbReference type="GO" id="GO:0051286">
    <property type="term" value="C:cell tip"/>
    <property type="evidence" value="ECO:0007669"/>
    <property type="project" value="TreeGrafter"/>
</dbReference>
<name>A0A0L0VM78_9BASI</name>
<evidence type="ECO:0000259" key="4">
    <source>
        <dbReference type="Pfam" id="PF06428"/>
    </source>
</evidence>
<dbReference type="GO" id="GO:0005085">
    <property type="term" value="F:guanyl-nucleotide exchange factor activity"/>
    <property type="evidence" value="ECO:0007669"/>
    <property type="project" value="InterPro"/>
</dbReference>
<evidence type="ECO:0000256" key="3">
    <source>
        <dbReference type="SAM" id="MobiDB-lite"/>
    </source>
</evidence>
<evidence type="ECO:0000313" key="5">
    <source>
        <dbReference type="EMBL" id="KNF00361.1"/>
    </source>
</evidence>
<feature type="region of interest" description="Disordered" evidence="3">
    <location>
        <begin position="393"/>
        <end position="430"/>
    </location>
</feature>
<organism evidence="5 6">
    <name type="scientific">Puccinia striiformis f. sp. tritici PST-78</name>
    <dbReference type="NCBI Taxonomy" id="1165861"/>
    <lineage>
        <taxon>Eukaryota</taxon>
        <taxon>Fungi</taxon>
        <taxon>Dikarya</taxon>
        <taxon>Basidiomycota</taxon>
        <taxon>Pucciniomycotina</taxon>
        <taxon>Pucciniomycetes</taxon>
        <taxon>Pucciniales</taxon>
        <taxon>Pucciniaceae</taxon>
        <taxon>Puccinia</taxon>
    </lineage>
</organism>
<dbReference type="PANTHER" id="PTHR14430">
    <property type="entry name" value="RABIN3-RELATED"/>
    <property type="match status" value="1"/>
</dbReference>
<dbReference type="OrthoDB" id="1748564at2759"/>
<keyword evidence="6" id="KW-1185">Reference proteome</keyword>
<feature type="compositionally biased region" description="Polar residues" evidence="3">
    <location>
        <begin position="680"/>
        <end position="711"/>
    </location>
</feature>
<protein>
    <recommendedName>
        <fullName evidence="4">GDP/GTP exchange factor Sec2 N-terminal domain-containing protein</fullName>
    </recommendedName>
</protein>
<evidence type="ECO:0000256" key="1">
    <source>
        <dbReference type="ARBA" id="ARBA00023054"/>
    </source>
</evidence>
<dbReference type="GO" id="GO:0006887">
    <property type="term" value="P:exocytosis"/>
    <property type="evidence" value="ECO:0007669"/>
    <property type="project" value="TreeGrafter"/>
</dbReference>
<sequence length="993" mass="107933">MTTISTRTLQTPTVAATTTTTTINNLQSTGCSINSYNSSSHSSSSSSSASPSPSSSSSATIIDPSSHLHPSNIPPSMLQTQPDPKFHSSEFIEQLAQLNQKLVKSFETISNLEDELHETKAKNHKLTARNTALELESAQHNEAIKGSVLIERANVQMELYRLTQKVTQESEKRSQSEASLNTIHKELDDLSVSLFTEANRLVAAEKIQRIQAERKVKEVEEAMKRVEEVIEARRDQSNELRLSLEEAERERDQYKVESETLRNQLNSLQSDPSTAPSNPTATSSIDSLAKTSSSDSIVNSKESLATPSLNYPASFTHSDSPRYSPCVSTLGVSGLQTNAQMKLSHEILPFTEFLQFVHYLRRTREDTLARALQAPGLTESYYSAAAAITSIGSATPTSMRPPTSSSSASFPPLKDLAPTPSPKDPLGPVLPLSQHLSQPFVKRCLDEDSDPALRLDLAPGLNFMSRRATLTALLEGNLVIEPVWSESGQASGFENCTLCGCSLDPWLSTRELSAGSSNHIDENSTTTGSTMRKMLRGGGWGFGGIVKPKRSSHPVTSTQQLQKSTLAPSVSLKLPNSGRSTPSIDENGSLHIHTFKTVDGSSTRYPICPTYCLSRLRAVCHFWTFVRSLERGILLDESFWFSHYIHHPSTSSRFTETQSLGLAYDHALKRIRGQSRSRDSVINGSSPLTHSIPSPVSITESTFRSSSNQNDVPPVVSEAAQELGMDEPQSSAKKSEVTEEVSGQNDVPLVASEAAQDPNLDASQPSSKESEDAGEAIASSEKDLPALERPQTPDPVHIPQSSPSPSPTSTTGVDVAEEVVEVNDNHSDDTDACGTSLEVRSPTLSNQVPILSPAPSPNLRRSLARSVSQTLNNIPSILSKGRSTHEGGSESNMSTPVATDPNQARGKQDMLPSSPDHTERKPVDGVTPLRNSSRSAQISSLANSRNQPTPSHLKSQSNLELMEAGWEEKCWQQVIKLKEEMFFKRVGLSLIPN</sequence>
<evidence type="ECO:0000256" key="2">
    <source>
        <dbReference type="SAM" id="Coils"/>
    </source>
</evidence>
<reference evidence="6" key="1">
    <citation type="submission" date="2014-03" db="EMBL/GenBank/DDBJ databases">
        <title>The Genome Sequence of Puccinia striiformis f. sp. tritici PST-78.</title>
        <authorList>
            <consortium name="The Broad Institute Genome Sequencing Platform"/>
            <person name="Cuomo C."/>
            <person name="Hulbert S."/>
            <person name="Chen X."/>
            <person name="Walker B."/>
            <person name="Young S.K."/>
            <person name="Zeng Q."/>
            <person name="Gargeya S."/>
            <person name="Fitzgerald M."/>
            <person name="Haas B."/>
            <person name="Abouelleil A."/>
            <person name="Alvarado L."/>
            <person name="Arachchi H.M."/>
            <person name="Berlin A.M."/>
            <person name="Chapman S.B."/>
            <person name="Goldberg J."/>
            <person name="Griggs A."/>
            <person name="Gujja S."/>
            <person name="Hansen M."/>
            <person name="Howarth C."/>
            <person name="Imamovic A."/>
            <person name="Larimer J."/>
            <person name="McCowan C."/>
            <person name="Montmayeur A."/>
            <person name="Murphy C."/>
            <person name="Neiman D."/>
            <person name="Pearson M."/>
            <person name="Priest M."/>
            <person name="Roberts A."/>
            <person name="Saif S."/>
            <person name="Shea T."/>
            <person name="Sisk P."/>
            <person name="Sykes S."/>
            <person name="Wortman J."/>
            <person name="Nusbaum C."/>
            <person name="Birren B."/>
        </authorList>
    </citation>
    <scope>NUCLEOTIDE SEQUENCE [LARGE SCALE GENOMIC DNA]</scope>
    <source>
        <strain evidence="6">race PST-78</strain>
    </source>
</reference>
<feature type="compositionally biased region" description="Polar residues" evidence="3">
    <location>
        <begin position="889"/>
        <end position="902"/>
    </location>
</feature>
<feature type="region of interest" description="Disordered" evidence="3">
    <location>
        <begin position="266"/>
        <end position="292"/>
    </location>
</feature>
<feature type="compositionally biased region" description="Low complexity" evidence="3">
    <location>
        <begin position="393"/>
        <end position="412"/>
    </location>
</feature>
<dbReference type="STRING" id="1165861.A0A0L0VM78"/>
<dbReference type="AlphaFoldDB" id="A0A0L0VM78"/>
<gene>
    <name evidence="5" type="ORF">PSTG_06291</name>
</gene>
<dbReference type="InterPro" id="IPR009449">
    <property type="entry name" value="Sec2_N"/>
</dbReference>
<proteinExistence type="predicted"/>
<dbReference type="CDD" id="cd21044">
    <property type="entry name" value="Rab11BD_RAB3IP_like"/>
    <property type="match status" value="1"/>
</dbReference>